<gene>
    <name evidence="1" type="ORF">TNIN_315951</name>
</gene>
<name>A0A8X7C8S5_9ARAC</name>
<protein>
    <submittedName>
        <fullName evidence="1">Uncharacterized protein</fullName>
    </submittedName>
</protein>
<evidence type="ECO:0000313" key="2">
    <source>
        <dbReference type="Proteomes" id="UP000886998"/>
    </source>
</evidence>
<dbReference type="Proteomes" id="UP000886998">
    <property type="component" value="Unassembled WGS sequence"/>
</dbReference>
<reference evidence="1" key="1">
    <citation type="submission" date="2020-08" db="EMBL/GenBank/DDBJ databases">
        <title>Multicomponent nature underlies the extraordinary mechanical properties of spider dragline silk.</title>
        <authorList>
            <person name="Kono N."/>
            <person name="Nakamura H."/>
            <person name="Mori M."/>
            <person name="Yoshida Y."/>
            <person name="Ohtoshi R."/>
            <person name="Malay A.D."/>
            <person name="Moran D.A.P."/>
            <person name="Tomita M."/>
            <person name="Numata K."/>
            <person name="Arakawa K."/>
        </authorList>
    </citation>
    <scope>NUCLEOTIDE SEQUENCE</scope>
</reference>
<sequence length="88" mass="10595">MGRRSFTLFVEGGAQLGVEYYELLELNETISRDNYKLKLMYRRQELRVKWAVYEKRHDNLILRQNNVSARQKLPENILNILRRLDLKG</sequence>
<comment type="caution">
    <text evidence="1">The sequence shown here is derived from an EMBL/GenBank/DDBJ whole genome shotgun (WGS) entry which is preliminary data.</text>
</comment>
<dbReference type="AlphaFoldDB" id="A0A8X7C8S5"/>
<evidence type="ECO:0000313" key="1">
    <source>
        <dbReference type="EMBL" id="GFY57527.1"/>
    </source>
</evidence>
<accession>A0A8X7C8S5</accession>
<keyword evidence="2" id="KW-1185">Reference proteome</keyword>
<dbReference type="EMBL" id="BMAV01011562">
    <property type="protein sequence ID" value="GFY57527.1"/>
    <property type="molecule type" value="Genomic_DNA"/>
</dbReference>
<organism evidence="1 2">
    <name type="scientific">Trichonephila inaurata madagascariensis</name>
    <dbReference type="NCBI Taxonomy" id="2747483"/>
    <lineage>
        <taxon>Eukaryota</taxon>
        <taxon>Metazoa</taxon>
        <taxon>Ecdysozoa</taxon>
        <taxon>Arthropoda</taxon>
        <taxon>Chelicerata</taxon>
        <taxon>Arachnida</taxon>
        <taxon>Araneae</taxon>
        <taxon>Araneomorphae</taxon>
        <taxon>Entelegynae</taxon>
        <taxon>Araneoidea</taxon>
        <taxon>Nephilidae</taxon>
        <taxon>Trichonephila</taxon>
        <taxon>Trichonephila inaurata</taxon>
    </lineage>
</organism>
<proteinExistence type="predicted"/>